<keyword evidence="1" id="KW-0233">DNA recombination</keyword>
<dbReference type="GO" id="GO:0003677">
    <property type="term" value="F:DNA binding"/>
    <property type="evidence" value="ECO:0007669"/>
    <property type="project" value="InterPro"/>
</dbReference>
<dbReference type="Pfam" id="PF00589">
    <property type="entry name" value="Phage_integrase"/>
    <property type="match status" value="1"/>
</dbReference>
<comment type="caution">
    <text evidence="3">The sequence shown here is derived from an EMBL/GenBank/DDBJ whole genome shotgun (WGS) entry which is preliminary data.</text>
</comment>
<dbReference type="InterPro" id="IPR002104">
    <property type="entry name" value="Integrase_catalytic"/>
</dbReference>
<dbReference type="AlphaFoldDB" id="A0A844T3S7"/>
<evidence type="ECO:0000313" key="3">
    <source>
        <dbReference type="EMBL" id="MVT73773.1"/>
    </source>
</evidence>
<proteinExistence type="predicted"/>
<dbReference type="GO" id="GO:0006310">
    <property type="term" value="P:DNA recombination"/>
    <property type="evidence" value="ECO:0007669"/>
    <property type="project" value="UniProtKB-KW"/>
</dbReference>
<reference evidence="3 4" key="1">
    <citation type="submission" date="2019-12" db="EMBL/GenBank/DDBJ databases">
        <title>Draft genome sequences Bradyrhizobium cajani AMBPC1010, Bradyrhizobium pachyrhizi AMBPC1040 and Bradyrhizobium yuanmingense ALSPC3051, three plant growth promoting strains isolated from nodules of Cajanus cajan L. in Dominican Republic.</title>
        <authorList>
            <person name="Flores-Felix J.D."/>
            <person name="Araujo J."/>
            <person name="Diaz-Alcantara C."/>
            <person name="Gonzalez-Andres F."/>
            <person name="Velazquez E."/>
        </authorList>
    </citation>
    <scope>NUCLEOTIDE SEQUENCE [LARGE SCALE GENOMIC DNA]</scope>
    <source>
        <strain evidence="3 4">1010</strain>
    </source>
</reference>
<name>A0A844T3S7_9BRAD</name>
<protein>
    <submittedName>
        <fullName evidence="3">Tyrosine-type recombinase/integrase</fullName>
    </submittedName>
</protein>
<dbReference type="Gene3D" id="1.10.443.10">
    <property type="entry name" value="Intergrase catalytic core"/>
    <property type="match status" value="1"/>
</dbReference>
<dbReference type="InterPro" id="IPR011010">
    <property type="entry name" value="DNA_brk_join_enz"/>
</dbReference>
<feature type="domain" description="Tyr recombinase" evidence="2">
    <location>
        <begin position="44"/>
        <end position="230"/>
    </location>
</feature>
<dbReference type="Proteomes" id="UP000449969">
    <property type="component" value="Unassembled WGS sequence"/>
</dbReference>
<evidence type="ECO:0000256" key="1">
    <source>
        <dbReference type="ARBA" id="ARBA00023172"/>
    </source>
</evidence>
<evidence type="ECO:0000259" key="2">
    <source>
        <dbReference type="PROSITE" id="PS51898"/>
    </source>
</evidence>
<accession>A0A844T3S7</accession>
<dbReference type="InterPro" id="IPR013762">
    <property type="entry name" value="Integrase-like_cat_sf"/>
</dbReference>
<keyword evidence="4" id="KW-1185">Reference proteome</keyword>
<sequence>MAGHPPRSHPLPACHRRYLQIAAPRGWRYNYPDIFKDLRLRGETDKSRIPYENAFIQSQFLGGALDGLNEDARYVLYIMIETGLRPSEIVNLQERAIHLDCDIPHVEILPDGRMLKTEDSKREMPLVGVALEAMKLRPQGFARYRDKSSGMSGTINKYLRENALRPTADHTVYSLRHSFKDRLVAAEAPDSLIDSLMGHRSGKPKYGKGPALALKLKFLERISFACPERL</sequence>
<dbReference type="GO" id="GO:0015074">
    <property type="term" value="P:DNA integration"/>
    <property type="evidence" value="ECO:0007669"/>
    <property type="project" value="InterPro"/>
</dbReference>
<gene>
    <name evidence="3" type="ORF">GPL20_12035</name>
</gene>
<dbReference type="SUPFAM" id="SSF56349">
    <property type="entry name" value="DNA breaking-rejoining enzymes"/>
    <property type="match status" value="1"/>
</dbReference>
<organism evidence="3 4">
    <name type="scientific">Bradyrhizobium cajani</name>
    <dbReference type="NCBI Taxonomy" id="1928661"/>
    <lineage>
        <taxon>Bacteria</taxon>
        <taxon>Pseudomonadati</taxon>
        <taxon>Pseudomonadota</taxon>
        <taxon>Alphaproteobacteria</taxon>
        <taxon>Hyphomicrobiales</taxon>
        <taxon>Nitrobacteraceae</taxon>
        <taxon>Bradyrhizobium</taxon>
    </lineage>
</organism>
<dbReference type="EMBL" id="WQNE01000007">
    <property type="protein sequence ID" value="MVT73773.1"/>
    <property type="molecule type" value="Genomic_DNA"/>
</dbReference>
<evidence type="ECO:0000313" key="4">
    <source>
        <dbReference type="Proteomes" id="UP000449969"/>
    </source>
</evidence>
<dbReference type="PROSITE" id="PS51898">
    <property type="entry name" value="TYR_RECOMBINASE"/>
    <property type="match status" value="1"/>
</dbReference>